<proteinExistence type="predicted"/>
<sequence length="75" mass="7674">MVDLEVGKGDGESGDKETSQEKGKWDNRSKGGKIAGRGRGKVLGLEKDVVRCLGGGKEGKKGNGRGGGDGRRGGC</sequence>
<evidence type="ECO:0000313" key="3">
    <source>
        <dbReference type="Proteomes" id="UP001630127"/>
    </source>
</evidence>
<organism evidence="2 3">
    <name type="scientific">Cinchona calisaya</name>
    <dbReference type="NCBI Taxonomy" id="153742"/>
    <lineage>
        <taxon>Eukaryota</taxon>
        <taxon>Viridiplantae</taxon>
        <taxon>Streptophyta</taxon>
        <taxon>Embryophyta</taxon>
        <taxon>Tracheophyta</taxon>
        <taxon>Spermatophyta</taxon>
        <taxon>Magnoliopsida</taxon>
        <taxon>eudicotyledons</taxon>
        <taxon>Gunneridae</taxon>
        <taxon>Pentapetalae</taxon>
        <taxon>asterids</taxon>
        <taxon>lamiids</taxon>
        <taxon>Gentianales</taxon>
        <taxon>Rubiaceae</taxon>
        <taxon>Cinchonoideae</taxon>
        <taxon>Cinchoneae</taxon>
        <taxon>Cinchona</taxon>
    </lineage>
</organism>
<feature type="compositionally biased region" description="Basic and acidic residues" evidence="1">
    <location>
        <begin position="1"/>
        <end position="29"/>
    </location>
</feature>
<dbReference type="EMBL" id="JBJUIK010000012">
    <property type="protein sequence ID" value="KAL3509242.1"/>
    <property type="molecule type" value="Genomic_DNA"/>
</dbReference>
<dbReference type="Proteomes" id="UP001630127">
    <property type="component" value="Unassembled WGS sequence"/>
</dbReference>
<comment type="caution">
    <text evidence="2">The sequence shown here is derived from an EMBL/GenBank/DDBJ whole genome shotgun (WGS) entry which is preliminary data.</text>
</comment>
<keyword evidence="3" id="KW-1185">Reference proteome</keyword>
<dbReference type="AlphaFoldDB" id="A0ABD2YSP7"/>
<protein>
    <submittedName>
        <fullName evidence="2">Uncharacterized protein</fullName>
    </submittedName>
</protein>
<evidence type="ECO:0000313" key="2">
    <source>
        <dbReference type="EMBL" id="KAL3509242.1"/>
    </source>
</evidence>
<feature type="region of interest" description="Disordered" evidence="1">
    <location>
        <begin position="54"/>
        <end position="75"/>
    </location>
</feature>
<reference evidence="2 3" key="1">
    <citation type="submission" date="2024-11" db="EMBL/GenBank/DDBJ databases">
        <title>A near-complete genome assembly of Cinchona calisaya.</title>
        <authorList>
            <person name="Lian D.C."/>
            <person name="Zhao X.W."/>
            <person name="Wei L."/>
        </authorList>
    </citation>
    <scope>NUCLEOTIDE SEQUENCE [LARGE SCALE GENOMIC DNA]</scope>
    <source>
        <tissue evidence="2">Nenye</tissue>
    </source>
</reference>
<gene>
    <name evidence="2" type="ORF">ACH5RR_028643</name>
</gene>
<name>A0ABD2YSP7_9GENT</name>
<feature type="region of interest" description="Disordered" evidence="1">
    <location>
        <begin position="1"/>
        <end position="40"/>
    </location>
</feature>
<accession>A0ABD2YSP7</accession>
<evidence type="ECO:0000256" key="1">
    <source>
        <dbReference type="SAM" id="MobiDB-lite"/>
    </source>
</evidence>